<dbReference type="PANTHER" id="PTHR45947:SF3">
    <property type="entry name" value="SULFOQUINOVOSYL TRANSFERASE SQD2"/>
    <property type="match status" value="1"/>
</dbReference>
<comment type="caution">
    <text evidence="2">The sequence shown here is derived from an EMBL/GenBank/DDBJ whole genome shotgun (WGS) entry which is preliminary data.</text>
</comment>
<dbReference type="InterPro" id="IPR050194">
    <property type="entry name" value="Glycosyltransferase_grp1"/>
</dbReference>
<keyword evidence="2" id="KW-0328">Glycosyltransferase</keyword>
<protein>
    <submittedName>
        <fullName evidence="2">Glycosyltransferase family 4 protein</fullName>
        <ecNumber evidence="2">2.4.-.-</ecNumber>
    </submittedName>
</protein>
<dbReference type="CDD" id="cd03801">
    <property type="entry name" value="GT4_PimA-like"/>
    <property type="match status" value="1"/>
</dbReference>
<dbReference type="GO" id="GO:0016757">
    <property type="term" value="F:glycosyltransferase activity"/>
    <property type="evidence" value="ECO:0007669"/>
    <property type="project" value="UniProtKB-KW"/>
</dbReference>
<dbReference type="Pfam" id="PF00534">
    <property type="entry name" value="Glycos_transf_1"/>
    <property type="match status" value="1"/>
</dbReference>
<evidence type="ECO:0000259" key="1">
    <source>
        <dbReference type="Pfam" id="PF00534"/>
    </source>
</evidence>
<dbReference type="Proteomes" id="UP001597438">
    <property type="component" value="Unassembled WGS sequence"/>
</dbReference>
<name>A0ABW5X4S8_9FLAO</name>
<keyword evidence="3" id="KW-1185">Reference proteome</keyword>
<dbReference type="SUPFAM" id="SSF53756">
    <property type="entry name" value="UDP-Glycosyltransferase/glycogen phosphorylase"/>
    <property type="match status" value="1"/>
</dbReference>
<proteinExistence type="predicted"/>
<gene>
    <name evidence="2" type="ORF">ACFSYS_05340</name>
</gene>
<dbReference type="Gene3D" id="3.40.50.2000">
    <property type="entry name" value="Glycogen Phosphorylase B"/>
    <property type="match status" value="2"/>
</dbReference>
<sequence length="386" mass="45076">MKILYYSTAYYAAHGGSIQSKEFYKNLSYIPGVEAAIFPKKISSGRITNSNGSWKRTLKNNRAFMPLSFYRRNQFYWNELLFKIEGFQPDVLIIQIDANFLQISRLRKLFPNLFICAQINGSVFDEIYQKIIFRKYFLKLQQESYLASDLNLFISEPSRTTIMRDSIDQNRDRIIYNGTNLEQFFPLTNKSGLKSRLNFPEDKFIVGYVGTLDRHKKMEILLKAFQMIIGEKVNIHLVILGDGPGLSELKESINAMKIQDHVSLPGWVSHEEMNQYLNCFDLAIHHYANDYMNPLKIFEYLAVGIPVIAPDIPSVRRIFRDGEDLIISKGNHKNLQLEMLTLIEDVNLRRKLANNLELRERLEKDFTWKAYARKVYEAIENQMHEG</sequence>
<accession>A0ABW5X4S8</accession>
<feature type="domain" description="Glycosyl transferase family 1" evidence="1">
    <location>
        <begin position="194"/>
        <end position="355"/>
    </location>
</feature>
<dbReference type="EMBL" id="JBHUOJ010000009">
    <property type="protein sequence ID" value="MFD2832704.1"/>
    <property type="molecule type" value="Genomic_DNA"/>
</dbReference>
<dbReference type="EC" id="2.4.-.-" evidence="2"/>
<evidence type="ECO:0000313" key="2">
    <source>
        <dbReference type="EMBL" id="MFD2832704.1"/>
    </source>
</evidence>
<evidence type="ECO:0000313" key="3">
    <source>
        <dbReference type="Proteomes" id="UP001597438"/>
    </source>
</evidence>
<dbReference type="RefSeq" id="WP_251742052.1">
    <property type="nucleotide sequence ID" value="NZ_JBHUOJ010000009.1"/>
</dbReference>
<dbReference type="InterPro" id="IPR001296">
    <property type="entry name" value="Glyco_trans_1"/>
</dbReference>
<keyword evidence="2" id="KW-0808">Transferase</keyword>
<reference evidence="3" key="1">
    <citation type="journal article" date="2019" name="Int. J. Syst. Evol. Microbiol.">
        <title>The Global Catalogue of Microorganisms (GCM) 10K type strain sequencing project: providing services to taxonomists for standard genome sequencing and annotation.</title>
        <authorList>
            <consortium name="The Broad Institute Genomics Platform"/>
            <consortium name="The Broad Institute Genome Sequencing Center for Infectious Disease"/>
            <person name="Wu L."/>
            <person name="Ma J."/>
        </authorList>
    </citation>
    <scope>NUCLEOTIDE SEQUENCE [LARGE SCALE GENOMIC DNA]</scope>
    <source>
        <strain evidence="3">KCTC 52925</strain>
    </source>
</reference>
<organism evidence="2 3">
    <name type="scientific">Christiangramia antarctica</name>
    <dbReference type="NCBI Taxonomy" id="2058158"/>
    <lineage>
        <taxon>Bacteria</taxon>
        <taxon>Pseudomonadati</taxon>
        <taxon>Bacteroidota</taxon>
        <taxon>Flavobacteriia</taxon>
        <taxon>Flavobacteriales</taxon>
        <taxon>Flavobacteriaceae</taxon>
        <taxon>Christiangramia</taxon>
    </lineage>
</organism>
<dbReference type="PANTHER" id="PTHR45947">
    <property type="entry name" value="SULFOQUINOVOSYL TRANSFERASE SQD2"/>
    <property type="match status" value="1"/>
</dbReference>